<keyword evidence="5 10" id="KW-1133">Transmembrane helix</keyword>
<keyword evidence="17" id="KW-1185">Reference proteome</keyword>
<evidence type="ECO:0000259" key="13">
    <source>
        <dbReference type="PROSITE" id="PS50041"/>
    </source>
</evidence>
<dbReference type="InterPro" id="IPR018097">
    <property type="entry name" value="EGF_Ca-bd_CS"/>
</dbReference>
<dbReference type="Gene3D" id="4.10.400.10">
    <property type="entry name" value="Low-density Lipoprotein Receptor"/>
    <property type="match status" value="1"/>
</dbReference>
<feature type="domain" description="HYR" evidence="14">
    <location>
        <begin position="1705"/>
        <end position="1787"/>
    </location>
</feature>
<dbReference type="CDD" id="cd00054">
    <property type="entry name" value="EGF_CA"/>
    <property type="match status" value="1"/>
</dbReference>
<keyword evidence="4" id="KW-0677">Repeat</keyword>
<dbReference type="SMART" id="SM01411">
    <property type="entry name" value="Ephrin_rec_like"/>
    <property type="match status" value="4"/>
</dbReference>
<dbReference type="InterPro" id="IPR035976">
    <property type="entry name" value="Sushi/SCR/CCP_sf"/>
</dbReference>
<evidence type="ECO:0000256" key="5">
    <source>
        <dbReference type="ARBA" id="ARBA00022989"/>
    </source>
</evidence>
<dbReference type="InterPro" id="IPR016187">
    <property type="entry name" value="CTDL_fold"/>
</dbReference>
<keyword evidence="2 10" id="KW-0812">Transmembrane</keyword>
<dbReference type="PROSITE" id="PS50825">
    <property type="entry name" value="HYR"/>
    <property type="match status" value="1"/>
</dbReference>
<keyword evidence="8" id="KW-0768">Sushi</keyword>
<dbReference type="InterPro" id="IPR002172">
    <property type="entry name" value="LDrepeatLR_classA_rpt"/>
</dbReference>
<feature type="domain" description="EGF-like" evidence="12">
    <location>
        <begin position="1206"/>
        <end position="1244"/>
    </location>
</feature>
<feature type="disulfide bond" evidence="7">
    <location>
        <begin position="1234"/>
        <end position="1243"/>
    </location>
</feature>
<proteinExistence type="predicted"/>
<organism evidence="16 17">
    <name type="scientific">Caenorhabditis auriculariae</name>
    <dbReference type="NCBI Taxonomy" id="2777116"/>
    <lineage>
        <taxon>Eukaryota</taxon>
        <taxon>Metazoa</taxon>
        <taxon>Ecdysozoa</taxon>
        <taxon>Nematoda</taxon>
        <taxon>Chromadorea</taxon>
        <taxon>Rhabditida</taxon>
        <taxon>Rhabditina</taxon>
        <taxon>Rhabditomorpha</taxon>
        <taxon>Rhabditoidea</taxon>
        <taxon>Rhabditidae</taxon>
        <taxon>Peloderinae</taxon>
        <taxon>Caenorhabditis</taxon>
    </lineage>
</organism>
<comment type="caution">
    <text evidence="16">The sequence shown here is derived from an EMBL/GenBank/DDBJ whole genome shotgun (WGS) entry which is preliminary data.</text>
</comment>
<keyword evidence="1 7" id="KW-0245">EGF-like domain</keyword>
<evidence type="ECO:0000256" key="3">
    <source>
        <dbReference type="ARBA" id="ARBA00022729"/>
    </source>
</evidence>
<dbReference type="SUPFAM" id="SSF56436">
    <property type="entry name" value="C-type lectin-like"/>
    <property type="match status" value="1"/>
</dbReference>
<dbReference type="InterPro" id="IPR001304">
    <property type="entry name" value="C-type_lectin-like"/>
</dbReference>
<evidence type="ECO:0000256" key="11">
    <source>
        <dbReference type="SAM" id="SignalP"/>
    </source>
</evidence>
<feature type="transmembrane region" description="Helical" evidence="10">
    <location>
        <begin position="2186"/>
        <end position="2210"/>
    </location>
</feature>
<dbReference type="CDD" id="cd00037">
    <property type="entry name" value="CLECT"/>
    <property type="match status" value="1"/>
</dbReference>
<dbReference type="InterPro" id="IPR009030">
    <property type="entry name" value="Growth_fac_rcpt_cys_sf"/>
</dbReference>
<dbReference type="SMART" id="SM00181">
    <property type="entry name" value="EGF"/>
    <property type="match status" value="6"/>
</dbReference>
<comment type="caution">
    <text evidence="7">Lacks conserved residue(s) required for the propagation of feature annotation.</text>
</comment>
<evidence type="ECO:0000259" key="12">
    <source>
        <dbReference type="PROSITE" id="PS50026"/>
    </source>
</evidence>
<feature type="chain" id="PRO_5035741337" evidence="11">
    <location>
        <begin position="19"/>
        <end position="2311"/>
    </location>
</feature>
<keyword evidence="10" id="KW-0472">Membrane</keyword>
<feature type="domain" description="EGF-like" evidence="12">
    <location>
        <begin position="1308"/>
        <end position="1346"/>
    </location>
</feature>
<protein>
    <submittedName>
        <fullName evidence="16">Uncharacterized protein</fullName>
    </submittedName>
</protein>
<dbReference type="SUPFAM" id="SSF57535">
    <property type="entry name" value="Complement control module/SCR domain"/>
    <property type="match status" value="1"/>
</dbReference>
<gene>
    <name evidence="16" type="ORF">CAUJ_LOCUS189</name>
</gene>
<evidence type="ECO:0000256" key="1">
    <source>
        <dbReference type="ARBA" id="ARBA00022536"/>
    </source>
</evidence>
<feature type="disulfide bond" evidence="7">
    <location>
        <begin position="1210"/>
        <end position="1220"/>
    </location>
</feature>
<evidence type="ECO:0000256" key="10">
    <source>
        <dbReference type="SAM" id="Phobius"/>
    </source>
</evidence>
<feature type="signal peptide" evidence="11">
    <location>
        <begin position="1"/>
        <end position="18"/>
    </location>
</feature>
<dbReference type="SMART" id="SM00179">
    <property type="entry name" value="EGF_CA"/>
    <property type="match status" value="3"/>
</dbReference>
<dbReference type="PROSITE" id="PS00022">
    <property type="entry name" value="EGF_1"/>
    <property type="match status" value="3"/>
</dbReference>
<evidence type="ECO:0000313" key="17">
    <source>
        <dbReference type="Proteomes" id="UP000835052"/>
    </source>
</evidence>
<accession>A0A8S1GR96</accession>
<dbReference type="PROSITE" id="PS50041">
    <property type="entry name" value="C_TYPE_LECTIN_2"/>
    <property type="match status" value="1"/>
</dbReference>
<dbReference type="Gene3D" id="2.10.25.10">
    <property type="entry name" value="Laminin"/>
    <property type="match status" value="4"/>
</dbReference>
<dbReference type="PROSITE" id="PS50068">
    <property type="entry name" value="LDLRA_2"/>
    <property type="match status" value="1"/>
</dbReference>
<dbReference type="Proteomes" id="UP000835052">
    <property type="component" value="Unassembled WGS sequence"/>
</dbReference>
<dbReference type="SUPFAM" id="SSF57196">
    <property type="entry name" value="EGF/Laminin"/>
    <property type="match status" value="2"/>
</dbReference>
<evidence type="ECO:0000256" key="7">
    <source>
        <dbReference type="PROSITE-ProRule" id="PRU00076"/>
    </source>
</evidence>
<feature type="domain" description="Sushi" evidence="15">
    <location>
        <begin position="533"/>
        <end position="594"/>
    </location>
</feature>
<evidence type="ECO:0000259" key="15">
    <source>
        <dbReference type="PROSITE" id="PS50923"/>
    </source>
</evidence>
<dbReference type="InterPro" id="IPR003410">
    <property type="entry name" value="HYR_dom"/>
</dbReference>
<evidence type="ECO:0000256" key="4">
    <source>
        <dbReference type="ARBA" id="ARBA00022737"/>
    </source>
</evidence>
<dbReference type="CDD" id="cd00112">
    <property type="entry name" value="LDLa"/>
    <property type="match status" value="1"/>
</dbReference>
<sequence>MWLNYLAFFLDLSHFLLAADVPVYSEGSVAPVDCFPGNRDWFNVSSTCFLPLSFLKRNFTTAANICRAANHSSSYDETNWLKVKTVGEAILATNNTLLRTTYWTGLRILSTGKLGAERLGSRDASVSASIYNPLWAPGEPAWSLSELNMTSYCVALDLETSDVARWRALPCSSVLPVLCHTFSCRHGFFRCYDTSKCLPPSFVDDGVVDCSDGSDEPTIPKERSSSCDTPLMTSSDGVLRPAVSPYATEPCIFHWAVSSANRRIFSIQVEWVNLHSKAQIVLEGSSQDDLIRVNSLNNTAFLTNSPSFFISVQGADRRREDFRIHYAEFDPEACLLIDGFIDYDSDRTPLGCVFEVSDADSDSFLSIMVEQFRTSGESQGHLRYLNETFSIDPRAWQLFVADQNFSFVWLGGARKVLTDSKKLSIETLTKEKEDLIGTWYFDEVKLQERLDTVELVAEESKSSVRPQFSRQVQGASSLVLLITSSDFFLSAFYSKDDFLRHDGNDRNQNVLVTYKNISKTSLTERKEAEEKQRLCLLPFISNGSFLRIVGGYSNGSAVFFECRQGFFVPSNDYTISCLDGRWFNGNEPLPSREFGQFVECQAWNCSATTPFEQNHLARPSTTETSYATRRYYNAYSEFPFQVFCVCEVALDWICYNDAMNSPSSCVAKQTTDANVVDQNGRLRNLFGDGERAFLQCLRCGCSDDRVHLCRNGTWDTDEFIDDFACLCAESEAEISCGLHGQREMMSQTCRCDVGYHLVEGNCIDIDECFLGISLCDDPSWCYNLEGGYSCASKCPTALPGLVLENVDNAPDWPLVFAVARVYCADPSQLLVGYDYILCNASLQWSYVPRCVYQSCSDLSTPDGGVKIVTEGPRWSAPPPKCVEADLVLSESFIVEELELLAAPYEWSHTSNWCRKGSCYEQPFPLGGSFLLTSYAVFVDAAEVEIVVAVKRLTSSVSILVHTSDDGIVPPLSQFQTASSTSVSGSLVITLSNLKKFLAVLIRADAYALICSIAVRIQKCKSLTSGMLRLEAAPVNSKRRHPVTYKNEKLSSPMYARCEHGRGWVLPKEADLCYFQASCAPPTTFKAKNECQMDSCANGRRVSRGDTFRCVCNAGFRNFGTCQSECVPDHCLYSPPHVQFFNCSTGERDERISCPFGRQGRFCNYGPTVAASKTIFLLDPAVDSSTAYQIDACVDSRFGCSLLTAAPEDPCKYQDCGNGECVRDVPFKGSYPCRCFEGYFGQNCRASSACLLPNGEYKCQNGGSCLNGLCSCTESWTGPNCVCVSGCRNEYCNCQEGFLKDGDGLCTVRLDGCVLNNPCQHGTCTWSSIDGTFTCSCPPEWHGTYCDIPRELSCEFEQNCNGGACIEAFPSEIRKRLLAFDGTNCESLSCQGIFCQHGGTCQLYENEPFCNCPENFSGEFCEISEQTECFEAKVPGGSVARRKIKIVANCSEGNENRNKPMSYININTELTYDYNLLFNGLDYYPPIVSKTFSSSIATEFTICAFVRYNAPGRRSDSQPLPAYLALRDTSSSRQIVFDSHGFAICDDKNSCDARGNVLLSPQQWHHFCLVSPAFNENTPRWAAFLDGVNSSQLFAERFELQNGYLILAPPLSSPTKSNLFVGALSLMYFVRLNEAVIAQLALNCSETMSSNDLTTSMFVKWEKDFTRVGPGNLGVSEDPAGVCHGPLSKREPGNYRSKSSSMTFSKDRVSPTVQRCPRGFSVLASDGFSVAPWADEAISFSDNLGIVRVVSNYSPNQYLPIGIHHVVYEAEDAAGNRNECAFDVVVASGECPAAPQTLVRNGRVSFVGAPLVGLSAGELSPITAVVQCDDPLYPRDDQPLFYVCDKMGNYGVGDWANSSHYWLPACGRTEFALQTVNGTVTSEEESCVSMTAKLWETLWKSLDCDRLKCSMRVFPTCESALRSKRQGNDHPTITLHYILTNCPEGMYADKAENSCRQCAVDEFREADSSDQTSCHPCPPGNTTGRRVGAFHVSHCYVNCSAGFFASGKLCEPCPIGSFSPLPGSRSCIHCPFDSSTAAVGSKSSRECKVHCNKGEFLSREGGVLRCEPCSFGFYKTKSSGPCVRCPQGLTTYSIGTISVEGCNRFDCADENVYVNEMVEPRHDVPYNVLCKMCPEGTFQNGLNKTFCSPCSQLPPGTSAISCQYIFHEVEELSGLLSLKQVVRYPRLLLIGMAIVGGVLLLLLAIICVVAFKKNWRHSNGEARCVRRTDYWQRESNETSATSHGYCKQLSAYRSKAFFKIKGRKEGEHKMQFNFDQKDVSRIGMNLMVQLPQSDEQLLLNSLFEIRTFKKQQ</sequence>
<evidence type="ECO:0000256" key="8">
    <source>
        <dbReference type="PROSITE-ProRule" id="PRU00302"/>
    </source>
</evidence>
<evidence type="ECO:0000256" key="9">
    <source>
        <dbReference type="SAM" id="MobiDB-lite"/>
    </source>
</evidence>
<feature type="disulfide bond" evidence="7">
    <location>
        <begin position="1215"/>
        <end position="1232"/>
    </location>
</feature>
<evidence type="ECO:0000256" key="2">
    <source>
        <dbReference type="ARBA" id="ARBA00022692"/>
    </source>
</evidence>
<feature type="region of interest" description="Disordered" evidence="9">
    <location>
        <begin position="1679"/>
        <end position="1701"/>
    </location>
</feature>
<dbReference type="InterPro" id="IPR052235">
    <property type="entry name" value="Nephronectin_domain"/>
</dbReference>
<evidence type="ECO:0000313" key="16">
    <source>
        <dbReference type="EMBL" id="CAD6184270.1"/>
    </source>
</evidence>
<dbReference type="SUPFAM" id="SSF57424">
    <property type="entry name" value="LDL receptor-like module"/>
    <property type="match status" value="1"/>
</dbReference>
<dbReference type="Gene3D" id="2.60.120.200">
    <property type="match status" value="1"/>
</dbReference>
<dbReference type="OrthoDB" id="5778033at2759"/>
<dbReference type="InterPro" id="IPR000436">
    <property type="entry name" value="Sushi_SCR_CCP_dom"/>
</dbReference>
<dbReference type="PROSITE" id="PS50923">
    <property type="entry name" value="SUSHI"/>
    <property type="match status" value="1"/>
</dbReference>
<dbReference type="InterPro" id="IPR000742">
    <property type="entry name" value="EGF"/>
</dbReference>
<keyword evidence="3 11" id="KW-0732">Signal</keyword>
<reference evidence="16" key="1">
    <citation type="submission" date="2020-10" db="EMBL/GenBank/DDBJ databases">
        <authorList>
            <person name="Kikuchi T."/>
        </authorList>
    </citation>
    <scope>NUCLEOTIDE SEQUENCE</scope>
    <source>
        <strain evidence="16">NKZ352</strain>
    </source>
</reference>
<dbReference type="GO" id="GO:0005509">
    <property type="term" value="F:calcium ion binding"/>
    <property type="evidence" value="ECO:0007669"/>
    <property type="project" value="InterPro"/>
</dbReference>
<dbReference type="EMBL" id="CAJGYM010000001">
    <property type="protein sequence ID" value="CAD6184270.1"/>
    <property type="molecule type" value="Genomic_DNA"/>
</dbReference>
<dbReference type="PROSITE" id="PS01187">
    <property type="entry name" value="EGF_CA"/>
    <property type="match status" value="1"/>
</dbReference>
<dbReference type="InterPro" id="IPR013320">
    <property type="entry name" value="ConA-like_dom_sf"/>
</dbReference>
<name>A0A8S1GR96_9PELO</name>
<dbReference type="PANTHER" id="PTHR24050">
    <property type="entry name" value="PA14 DOMAIN-CONTAINING PROTEIN"/>
    <property type="match status" value="1"/>
</dbReference>
<dbReference type="SUPFAM" id="SSF49899">
    <property type="entry name" value="Concanavalin A-like lectins/glucanases"/>
    <property type="match status" value="1"/>
</dbReference>
<dbReference type="InterPro" id="IPR036055">
    <property type="entry name" value="LDL_receptor-like_sf"/>
</dbReference>
<feature type="domain" description="C-type lectin" evidence="13">
    <location>
        <begin position="44"/>
        <end position="180"/>
    </location>
</feature>
<dbReference type="Pfam" id="PF07699">
    <property type="entry name" value="Ephrin_rec_like"/>
    <property type="match status" value="3"/>
</dbReference>
<evidence type="ECO:0000256" key="6">
    <source>
        <dbReference type="ARBA" id="ARBA00023157"/>
    </source>
</evidence>
<dbReference type="SMART" id="SM00192">
    <property type="entry name" value="LDLa"/>
    <property type="match status" value="1"/>
</dbReference>
<dbReference type="InterPro" id="IPR001881">
    <property type="entry name" value="EGF-like_Ca-bd_dom"/>
</dbReference>
<feature type="disulfide bond" evidence="7">
    <location>
        <begin position="1336"/>
        <end position="1345"/>
    </location>
</feature>
<dbReference type="Pfam" id="PF00057">
    <property type="entry name" value="Ldl_recept_a"/>
    <property type="match status" value="1"/>
</dbReference>
<dbReference type="Pfam" id="PF02494">
    <property type="entry name" value="HYR"/>
    <property type="match status" value="1"/>
</dbReference>
<dbReference type="InterPro" id="IPR011641">
    <property type="entry name" value="Tyr-kin_ephrin_A/B_rcpt-like"/>
</dbReference>
<dbReference type="SUPFAM" id="SSF57184">
    <property type="entry name" value="Growth factor receptor domain"/>
    <property type="match status" value="1"/>
</dbReference>
<dbReference type="Gene3D" id="2.10.50.10">
    <property type="entry name" value="Tumor Necrosis Factor Receptor, subunit A, domain 2"/>
    <property type="match status" value="2"/>
</dbReference>
<feature type="disulfide bond" evidence="7">
    <location>
        <begin position="1411"/>
        <end position="1420"/>
    </location>
</feature>
<dbReference type="PANTHER" id="PTHR24050:SF28">
    <property type="entry name" value="UROMODULIN-LIKE"/>
    <property type="match status" value="1"/>
</dbReference>
<feature type="domain" description="EGF-like" evidence="12">
    <location>
        <begin position="1385"/>
        <end position="1421"/>
    </location>
</feature>
<dbReference type="PROSITE" id="PS01186">
    <property type="entry name" value="EGF_2"/>
    <property type="match status" value="2"/>
</dbReference>
<dbReference type="PROSITE" id="PS50026">
    <property type="entry name" value="EGF_3"/>
    <property type="match status" value="3"/>
</dbReference>
<evidence type="ECO:0000259" key="14">
    <source>
        <dbReference type="PROSITE" id="PS50825"/>
    </source>
</evidence>
<keyword evidence="6 7" id="KW-1015">Disulfide bond</keyword>